<reference evidence="2 3" key="1">
    <citation type="submission" date="2020-07" db="EMBL/GenBank/DDBJ databases">
        <title>Mycobacterium kansasii (former subtype) with zoonotic potential isolated from diseased indoor pet cat, Japan.</title>
        <authorList>
            <person name="Fukano H."/>
            <person name="Terazono T."/>
            <person name="Hoshino Y."/>
        </authorList>
    </citation>
    <scope>NUCLEOTIDE SEQUENCE [LARGE SCALE GENOMIC DNA]</scope>
    <source>
        <strain evidence="2 3">Kuro-I</strain>
    </source>
</reference>
<gene>
    <name evidence="2" type="ORF">NIIDMKKI_06230</name>
</gene>
<keyword evidence="3" id="KW-1185">Reference proteome</keyword>
<dbReference type="EMBL" id="AP023343">
    <property type="protein sequence ID" value="BCI85417.1"/>
    <property type="molecule type" value="Genomic_DNA"/>
</dbReference>
<dbReference type="Gene3D" id="3.40.1000.70">
    <property type="entry name" value="PknH-like extracellular domain"/>
    <property type="match status" value="1"/>
</dbReference>
<evidence type="ECO:0000313" key="2">
    <source>
        <dbReference type="EMBL" id="BCI85417.1"/>
    </source>
</evidence>
<accession>A0A7G1I2Y8</accession>
<evidence type="ECO:0000313" key="3">
    <source>
        <dbReference type="Proteomes" id="UP000516380"/>
    </source>
</evidence>
<dbReference type="AlphaFoldDB" id="A0A7G1I2Y8"/>
<feature type="domain" description="PknH-like extracellular" evidence="1">
    <location>
        <begin position="1"/>
        <end position="125"/>
    </location>
</feature>
<dbReference type="Proteomes" id="UP000516380">
    <property type="component" value="Chromosome"/>
</dbReference>
<protein>
    <recommendedName>
        <fullName evidence="1">PknH-like extracellular domain-containing protein</fullName>
    </recommendedName>
</protein>
<dbReference type="Pfam" id="PF14032">
    <property type="entry name" value="PknH_C"/>
    <property type="match status" value="1"/>
</dbReference>
<dbReference type="InterPro" id="IPR038232">
    <property type="entry name" value="PknH-like_Extracell_sf"/>
</dbReference>
<name>A0A7G1I2Y8_MYCKA</name>
<organism evidence="2 3">
    <name type="scientific">Mycobacterium kansasii</name>
    <dbReference type="NCBI Taxonomy" id="1768"/>
    <lineage>
        <taxon>Bacteria</taxon>
        <taxon>Bacillati</taxon>
        <taxon>Actinomycetota</taxon>
        <taxon>Actinomycetes</taxon>
        <taxon>Mycobacteriales</taxon>
        <taxon>Mycobacteriaceae</taxon>
        <taxon>Mycobacterium</taxon>
    </lineage>
</organism>
<dbReference type="InterPro" id="IPR026954">
    <property type="entry name" value="PknH-like_Extracell"/>
</dbReference>
<evidence type="ECO:0000259" key="1">
    <source>
        <dbReference type="Pfam" id="PF14032"/>
    </source>
</evidence>
<sequence>MLLGAAEVGQILGDQNMMVSAHGDQLRAPQGTLSEPACLAAYEPFQESVYRPHAPTEVRSQVLHTQGENPAHRVIEAAATFPSAEKARAFVQASADKWATCANQTVKFTSSTKASEWTFGDVTGASLKLPRYALRPTAAGRPASMC</sequence>
<proteinExistence type="predicted"/>